<dbReference type="PROSITE" id="PS50082">
    <property type="entry name" value="WD_REPEATS_2"/>
    <property type="match status" value="2"/>
</dbReference>
<feature type="compositionally biased region" description="Polar residues" evidence="2">
    <location>
        <begin position="503"/>
        <end position="512"/>
    </location>
</feature>
<evidence type="ECO:0000313" key="4">
    <source>
        <dbReference type="Proteomes" id="UP000887567"/>
    </source>
</evidence>
<dbReference type="InterPro" id="IPR001680">
    <property type="entry name" value="WD40_rpt"/>
</dbReference>
<feature type="repeat" description="WD" evidence="1">
    <location>
        <begin position="275"/>
        <end position="307"/>
    </location>
</feature>
<dbReference type="EnsemblMetazoa" id="XM_021053739.2">
    <property type="protein sequence ID" value="XP_020909398.1"/>
    <property type="gene ID" value="LOC110247308"/>
</dbReference>
<dbReference type="OMA" id="ISHFHIC"/>
<dbReference type="RefSeq" id="XP_020909398.1">
    <property type="nucleotide sequence ID" value="XM_021053739.2"/>
</dbReference>
<dbReference type="InterPro" id="IPR036322">
    <property type="entry name" value="WD40_repeat_dom_sf"/>
</dbReference>
<feature type="region of interest" description="Disordered" evidence="2">
    <location>
        <begin position="502"/>
        <end position="531"/>
    </location>
</feature>
<feature type="repeat" description="WD" evidence="1">
    <location>
        <begin position="316"/>
        <end position="358"/>
    </location>
</feature>
<dbReference type="GeneID" id="110247308"/>
<feature type="region of interest" description="Disordered" evidence="2">
    <location>
        <begin position="31"/>
        <end position="61"/>
    </location>
</feature>
<dbReference type="InterPro" id="IPR015943">
    <property type="entry name" value="WD40/YVTN_repeat-like_dom_sf"/>
</dbReference>
<dbReference type="KEGG" id="epa:110247308"/>
<dbReference type="Proteomes" id="UP000887567">
    <property type="component" value="Unplaced"/>
</dbReference>
<feature type="compositionally biased region" description="Basic and acidic residues" evidence="2">
    <location>
        <begin position="42"/>
        <end position="51"/>
    </location>
</feature>
<proteinExistence type="predicted"/>
<name>A0A913XUK1_EXADI</name>
<dbReference type="Gene3D" id="2.130.10.10">
    <property type="entry name" value="YVTN repeat-like/Quinoprotein amine dehydrogenase"/>
    <property type="match status" value="1"/>
</dbReference>
<dbReference type="PANTHER" id="PTHR45532">
    <property type="entry name" value="WD REPEAT-CONTAINING PROTEIN 97"/>
    <property type="match status" value="1"/>
</dbReference>
<dbReference type="SMART" id="SM00320">
    <property type="entry name" value="WD40"/>
    <property type="match status" value="3"/>
</dbReference>
<evidence type="ECO:0000256" key="1">
    <source>
        <dbReference type="PROSITE-ProRule" id="PRU00221"/>
    </source>
</evidence>
<evidence type="ECO:0000256" key="2">
    <source>
        <dbReference type="SAM" id="MobiDB-lite"/>
    </source>
</evidence>
<dbReference type="PANTHER" id="PTHR45532:SF3">
    <property type="match status" value="1"/>
</dbReference>
<keyword evidence="4" id="KW-1185">Reference proteome</keyword>
<evidence type="ECO:0000313" key="3">
    <source>
        <dbReference type="EnsemblMetazoa" id="XP_020909398.1"/>
    </source>
</evidence>
<dbReference type="SUPFAM" id="SSF50978">
    <property type="entry name" value="WD40 repeat-like"/>
    <property type="match status" value="1"/>
</dbReference>
<reference evidence="3" key="1">
    <citation type="submission" date="2022-11" db="UniProtKB">
        <authorList>
            <consortium name="EnsemblMetazoa"/>
        </authorList>
    </citation>
    <scope>IDENTIFICATION</scope>
</reference>
<feature type="compositionally biased region" description="Low complexity" evidence="2">
    <location>
        <begin position="519"/>
        <end position="531"/>
    </location>
</feature>
<accession>A0A913XUK1</accession>
<keyword evidence="1" id="KW-0853">WD repeat</keyword>
<organism evidence="3 4">
    <name type="scientific">Exaiptasia diaphana</name>
    <name type="common">Tropical sea anemone</name>
    <name type="synonym">Aiptasia pulchella</name>
    <dbReference type="NCBI Taxonomy" id="2652724"/>
    <lineage>
        <taxon>Eukaryota</taxon>
        <taxon>Metazoa</taxon>
        <taxon>Cnidaria</taxon>
        <taxon>Anthozoa</taxon>
        <taxon>Hexacorallia</taxon>
        <taxon>Actiniaria</taxon>
        <taxon>Aiptasiidae</taxon>
        <taxon>Exaiptasia</taxon>
    </lineage>
</organism>
<dbReference type="OrthoDB" id="6262491at2759"/>
<protein>
    <submittedName>
        <fullName evidence="3">Uncharacterized protein</fullName>
    </submittedName>
</protein>
<dbReference type="Pfam" id="PF00400">
    <property type="entry name" value="WD40"/>
    <property type="match status" value="2"/>
</dbReference>
<dbReference type="AlphaFoldDB" id="A0A913XUK1"/>
<sequence length="586" mass="65751">MDKGDEDVVMNGISEESKYGLLHEVSMDEQHKLSSYTDGSDDDKSQDHESDITPSLSDDDDEFDRAKGSYFHIPYGFQSLGCYKHASKNCEIGGVTYNFRFRQFVILDSRGITSWSHESVYSTVTRHLNYPAYQFNVLRMIIFSRKFNVYFALSKDYALKVFNLNFHEVISVSAEMHSVLCMVFNPGKDELITGGTGGMKFWRFGELSRDKRKSWSSDSRPMANYGLVLRAAYPEMGGSWVKHVELDVAMQRLYCLSERNVVAYDMMGNELFQVKNAHRGPVTGCVYSISCNLLITSGNDCDVNVWSRSGGLIHTFSCHTKVITKIMIHPEASGVVISASMDGMIKVYSLDIMEEIYSLPVFHEGINWLDCVSSKVMYCCSNRQIEVFSLNHVVDFWALSRCSVQSLSLVASPGKSSRIMAVGNDSSVRLISKGSKSLSTVLPPPSISALNKVQSVTYSREFNIMYLLIDSQQIWIYYTRTNPATRLEAWQIDHVEDIHTVHSPDQSRTSTPWAHDGQRSPSPRSSPRATTPRDVVSLLFPESLNPHHDHVSLTCLGLLCSPIIMDSLEGPACPDATHFLLAGTEV</sequence>